<dbReference type="EMBL" id="RKQZ01000001">
    <property type="protein sequence ID" value="RPF20900.1"/>
    <property type="molecule type" value="Genomic_DNA"/>
</dbReference>
<name>A0A3N4YQY5_9MICO</name>
<evidence type="ECO:0000313" key="2">
    <source>
        <dbReference type="Proteomes" id="UP000280501"/>
    </source>
</evidence>
<dbReference type="OrthoDB" id="151193at2"/>
<dbReference type="Gene3D" id="3.20.20.80">
    <property type="entry name" value="Glycosidases"/>
    <property type="match status" value="1"/>
</dbReference>
<keyword evidence="2" id="KW-1185">Reference proteome</keyword>
<gene>
    <name evidence="1" type="ORF">EDD34_1507</name>
</gene>
<evidence type="ECO:0000313" key="1">
    <source>
        <dbReference type="EMBL" id="RPF20900.1"/>
    </source>
</evidence>
<dbReference type="SUPFAM" id="SSF51445">
    <property type="entry name" value="(Trans)glycosidases"/>
    <property type="match status" value="1"/>
</dbReference>
<dbReference type="RefSeq" id="WP_123814004.1">
    <property type="nucleotide sequence ID" value="NZ_RKQZ01000001.1"/>
</dbReference>
<sequence length="333" mass="36738">MSERVRGIGYDAGVLYEKDFDSNPFFSEQHARRDFRAIREDLGCDAVLVMATDPDRLAVAARCAVDEGLAVWLQPRPFDRPADELVAAVRAAATTAEDLRTAGADVGLVVGCELTLSTPGMLPGPTFWTRGMLLTVTFPLLPLANRRLRRLLGQLVTDTRERFAGPVSYGAGDWERPDWSIFDAVGADRYRDAGNAWRFEDDVRALVGSAHAHDKPVYVFEFGTCTYRGAAAKASTAAGVLGAREVMTVPRRLVRDEQEQADYLVDLLDLFDRADVDGTFVWGFSEPALTTSDEPGRDLDLASYGVVTAHTDDTWTPKRAYHALARRHREATP</sequence>
<dbReference type="InterPro" id="IPR017853">
    <property type="entry name" value="GH"/>
</dbReference>
<dbReference type="Proteomes" id="UP000280501">
    <property type="component" value="Unassembled WGS sequence"/>
</dbReference>
<reference evidence="1 2" key="1">
    <citation type="submission" date="2018-11" db="EMBL/GenBank/DDBJ databases">
        <title>Sequencing the genomes of 1000 actinobacteria strains.</title>
        <authorList>
            <person name="Klenk H.-P."/>
        </authorList>
    </citation>
    <scope>NUCLEOTIDE SEQUENCE [LARGE SCALE GENOMIC DNA]</scope>
    <source>
        <strain evidence="1 2">DSM 15700</strain>
    </source>
</reference>
<protein>
    <recommendedName>
        <fullName evidence="3">Abortive infection protein</fullName>
    </recommendedName>
</protein>
<accession>A0A3N4YQY5</accession>
<evidence type="ECO:0008006" key="3">
    <source>
        <dbReference type="Google" id="ProtNLM"/>
    </source>
</evidence>
<comment type="caution">
    <text evidence="1">The sequence shown here is derived from an EMBL/GenBank/DDBJ whole genome shotgun (WGS) entry which is preliminary data.</text>
</comment>
<proteinExistence type="predicted"/>
<organism evidence="1 2">
    <name type="scientific">Myceligenerans xiligouense</name>
    <dbReference type="NCBI Taxonomy" id="253184"/>
    <lineage>
        <taxon>Bacteria</taxon>
        <taxon>Bacillati</taxon>
        <taxon>Actinomycetota</taxon>
        <taxon>Actinomycetes</taxon>
        <taxon>Micrococcales</taxon>
        <taxon>Promicromonosporaceae</taxon>
        <taxon>Myceligenerans</taxon>
    </lineage>
</organism>
<dbReference type="AlphaFoldDB" id="A0A3N4YQY5"/>